<dbReference type="NCBIfam" id="TIGR00566">
    <property type="entry name" value="trpG_papA"/>
    <property type="match status" value="1"/>
</dbReference>
<evidence type="ECO:0000313" key="3">
    <source>
        <dbReference type="EMBL" id="GAB1255388.1"/>
    </source>
</evidence>
<gene>
    <name evidence="3" type="ORF">Defa_28750</name>
</gene>
<keyword evidence="1" id="KW-0315">Glutamine amidotransferase</keyword>
<name>A0ABQ0ECQ4_9BACT</name>
<dbReference type="PRINTS" id="PR00097">
    <property type="entry name" value="ANTSNTHASEII"/>
</dbReference>
<dbReference type="EMBL" id="BAAFSG010000001">
    <property type="protein sequence ID" value="GAB1255388.1"/>
    <property type="molecule type" value="Genomic_DNA"/>
</dbReference>
<reference evidence="3 4" key="1">
    <citation type="journal article" date="2025" name="Int. J. Syst. Evol. Microbiol.">
        <title>Desulfovibrio falkowii sp. nov., Porphyromonas miyakawae sp. nov., Mediterraneibacter flintii sp. nov. and Owariibacterium komagatae gen. nov., sp. nov., isolated from human faeces.</title>
        <authorList>
            <person name="Hamaguchi T."/>
            <person name="Ohara M."/>
            <person name="Hisatomi A."/>
            <person name="Sekiguchi K."/>
            <person name="Takeda J.I."/>
            <person name="Ueyama J."/>
            <person name="Ito M."/>
            <person name="Nishiwaki H."/>
            <person name="Ogi T."/>
            <person name="Hirayama M."/>
            <person name="Ohkuma M."/>
            <person name="Sakamoto M."/>
            <person name="Ohno K."/>
        </authorList>
    </citation>
    <scope>NUCLEOTIDE SEQUENCE [LARGE SCALE GENOMIC DNA]</scope>
    <source>
        <strain evidence="3 4">13CB8C</strain>
    </source>
</reference>
<dbReference type="PROSITE" id="PS51273">
    <property type="entry name" value="GATASE_TYPE_1"/>
    <property type="match status" value="1"/>
</dbReference>
<dbReference type="InterPro" id="IPR017926">
    <property type="entry name" value="GATASE"/>
</dbReference>
<evidence type="ECO:0000259" key="2">
    <source>
        <dbReference type="Pfam" id="PF00117"/>
    </source>
</evidence>
<dbReference type="Proteomes" id="UP001628192">
    <property type="component" value="Unassembled WGS sequence"/>
</dbReference>
<dbReference type="PRINTS" id="PR00096">
    <property type="entry name" value="GATASE"/>
</dbReference>
<dbReference type="CDD" id="cd01743">
    <property type="entry name" value="GATase1_Anthranilate_Synthase"/>
    <property type="match status" value="1"/>
</dbReference>
<dbReference type="InterPro" id="IPR050472">
    <property type="entry name" value="Anth_synth/Amidotransfase"/>
</dbReference>
<comment type="caution">
    <text evidence="3">The sequence shown here is derived from an EMBL/GenBank/DDBJ whole genome shotgun (WGS) entry which is preliminary data.</text>
</comment>
<dbReference type="InterPro" id="IPR006221">
    <property type="entry name" value="TrpG/PapA_dom"/>
</dbReference>
<feature type="domain" description="Glutamine amidotransferase" evidence="2">
    <location>
        <begin position="4"/>
        <end position="189"/>
    </location>
</feature>
<evidence type="ECO:0000256" key="1">
    <source>
        <dbReference type="ARBA" id="ARBA00022962"/>
    </source>
</evidence>
<sequence length="191" mass="21170">MRILLIDNYDSFTYNLVQLLKGLCTISDSLCIAKNDELTDELADKANAVIVSPGPGLPEEAGGLMDFLRRHMHTKPILGICLGHQALALCCGAQLVNLPKVFHGVESTINIKEQSGLFSNLPAQIQVGRYHSWCVSRNTFPAELRITAEDNNGHIMAFSHRQYNVHGVQFHPESFLTPHGCRMVSNFLANQ</sequence>
<keyword evidence="4" id="KW-1185">Reference proteome</keyword>
<accession>A0ABQ0ECQ4</accession>
<protein>
    <submittedName>
        <fullName evidence="3">Aminodeoxychorismate/anthranilate synthase component II</fullName>
    </submittedName>
</protein>
<dbReference type="PANTHER" id="PTHR43418:SF4">
    <property type="entry name" value="MULTIFUNCTIONAL TRYPTOPHAN BIOSYNTHESIS PROTEIN"/>
    <property type="match status" value="1"/>
</dbReference>
<dbReference type="InterPro" id="IPR029062">
    <property type="entry name" value="Class_I_gatase-like"/>
</dbReference>
<evidence type="ECO:0000313" key="4">
    <source>
        <dbReference type="Proteomes" id="UP001628192"/>
    </source>
</evidence>
<proteinExistence type="predicted"/>
<dbReference type="RefSeq" id="WP_407845219.1">
    <property type="nucleotide sequence ID" value="NZ_BAAFSG010000001.1"/>
</dbReference>
<dbReference type="Gene3D" id="3.40.50.880">
    <property type="match status" value="1"/>
</dbReference>
<organism evidence="3 4">
    <name type="scientific">Desulfovibrio falkowii</name>
    <dbReference type="NCBI Taxonomy" id="3136602"/>
    <lineage>
        <taxon>Bacteria</taxon>
        <taxon>Pseudomonadati</taxon>
        <taxon>Thermodesulfobacteriota</taxon>
        <taxon>Desulfovibrionia</taxon>
        <taxon>Desulfovibrionales</taxon>
        <taxon>Desulfovibrionaceae</taxon>
        <taxon>Desulfovibrio</taxon>
    </lineage>
</organism>
<dbReference type="PANTHER" id="PTHR43418">
    <property type="entry name" value="MULTIFUNCTIONAL TRYPTOPHAN BIOSYNTHESIS PROTEIN-RELATED"/>
    <property type="match status" value="1"/>
</dbReference>
<dbReference type="PRINTS" id="PR00099">
    <property type="entry name" value="CPSGATASE"/>
</dbReference>
<dbReference type="Pfam" id="PF00117">
    <property type="entry name" value="GATase"/>
    <property type="match status" value="1"/>
</dbReference>
<dbReference type="SUPFAM" id="SSF52317">
    <property type="entry name" value="Class I glutamine amidotransferase-like"/>
    <property type="match status" value="1"/>
</dbReference>